<evidence type="ECO:0000256" key="3">
    <source>
        <dbReference type="ARBA" id="ARBA00022679"/>
    </source>
</evidence>
<keyword evidence="3 7" id="KW-0808">Transferase</keyword>
<feature type="transmembrane region" description="Helical" evidence="7">
    <location>
        <begin position="246"/>
        <end position="269"/>
    </location>
</feature>
<dbReference type="HAMAP" id="MF_01147">
    <property type="entry name" value="Lgt"/>
    <property type="match status" value="1"/>
</dbReference>
<evidence type="ECO:0000256" key="6">
    <source>
        <dbReference type="ARBA" id="ARBA00023136"/>
    </source>
</evidence>
<comment type="pathway">
    <text evidence="7">Protein modification; lipoprotein biosynthesis (diacylglyceryl transfer).</text>
</comment>
<sequence length="394" mass="42206">MIIAAIPSPTTSVWHVLGLPVRAYALCIVLGIVAAVYILEYRMRSRGVARWASLDIAVWAVPFGIIGARIYHLITSPQDYFGAGGDPIRAFYIWEGGLGIWGAVLGGALGAYIGARQLGIPFALVADSLAVGLPVAQGIGRLGNWFNNELYGKVTTLPWGLEVHDMDRSNPGHATVIDGQAVTLPDLYHPTFLYELIWDLGVALLVWLADRKFKFGRGRAFALYVMAYTAGRAWIEMLRVDEANHFFGVRLNVFTAIVFFVLALIYFLVVRGPRAYVVPDDAPESLPEPAAEGDVSQVDVTGAGEPARAPKGYQVVSHARFEAYRRTGILPPETPQDMAEEIAAGGDPLEPADPAGPAGVGEAVLATGAQAGTGPDGASGGDIDVESQHKNDER</sequence>
<evidence type="ECO:0000313" key="10">
    <source>
        <dbReference type="Proteomes" id="UP000609879"/>
    </source>
</evidence>
<dbReference type="PANTHER" id="PTHR30589:SF0">
    <property type="entry name" value="PHOSPHATIDYLGLYCEROL--PROLIPOPROTEIN DIACYLGLYCERYL TRANSFERASE"/>
    <property type="match status" value="1"/>
</dbReference>
<dbReference type="PANTHER" id="PTHR30589">
    <property type="entry name" value="PROLIPOPROTEIN DIACYLGLYCERYL TRANSFERASE"/>
    <property type="match status" value="1"/>
</dbReference>
<feature type="transmembrane region" description="Helical" evidence="7">
    <location>
        <begin position="91"/>
        <end position="113"/>
    </location>
</feature>
<organism evidence="9 10">
    <name type="scientific">Paractinoplanes deccanensis</name>
    <dbReference type="NCBI Taxonomy" id="113561"/>
    <lineage>
        <taxon>Bacteria</taxon>
        <taxon>Bacillati</taxon>
        <taxon>Actinomycetota</taxon>
        <taxon>Actinomycetes</taxon>
        <taxon>Micromonosporales</taxon>
        <taxon>Micromonosporaceae</taxon>
        <taxon>Paractinoplanes</taxon>
    </lineage>
</organism>
<reference evidence="9 10" key="1">
    <citation type="submission" date="2021-01" db="EMBL/GenBank/DDBJ databases">
        <title>Whole genome shotgun sequence of Actinoplanes deccanensis NBRC 13994.</title>
        <authorList>
            <person name="Komaki H."/>
            <person name="Tamura T."/>
        </authorList>
    </citation>
    <scope>NUCLEOTIDE SEQUENCE [LARGE SCALE GENOMIC DNA]</scope>
    <source>
        <strain evidence="9 10">NBRC 13994</strain>
    </source>
</reference>
<feature type="transmembrane region" description="Helical" evidence="7">
    <location>
        <begin position="192"/>
        <end position="209"/>
    </location>
</feature>
<keyword evidence="4 7" id="KW-0812">Transmembrane</keyword>
<evidence type="ECO:0000256" key="2">
    <source>
        <dbReference type="ARBA" id="ARBA00022475"/>
    </source>
</evidence>
<comment type="catalytic activity">
    <reaction evidence="7">
        <text>L-cysteinyl-[prolipoprotein] + a 1,2-diacyl-sn-glycero-3-phospho-(1'-sn-glycerol) = an S-1,2-diacyl-sn-glyceryl-L-cysteinyl-[prolipoprotein] + sn-glycerol 1-phosphate + H(+)</text>
        <dbReference type="Rhea" id="RHEA:56712"/>
        <dbReference type="Rhea" id="RHEA-COMP:14679"/>
        <dbReference type="Rhea" id="RHEA-COMP:14680"/>
        <dbReference type="ChEBI" id="CHEBI:15378"/>
        <dbReference type="ChEBI" id="CHEBI:29950"/>
        <dbReference type="ChEBI" id="CHEBI:57685"/>
        <dbReference type="ChEBI" id="CHEBI:64716"/>
        <dbReference type="ChEBI" id="CHEBI:140658"/>
        <dbReference type="EC" id="2.5.1.145"/>
    </reaction>
</comment>
<comment type="similarity">
    <text evidence="1 7">Belongs to the Lgt family.</text>
</comment>
<dbReference type="Pfam" id="PF01790">
    <property type="entry name" value="LGT"/>
    <property type="match status" value="1"/>
</dbReference>
<comment type="function">
    <text evidence="7">Catalyzes the transfer of the diacylglyceryl group from phosphatidylglycerol to the sulfhydryl group of the N-terminal cysteine of a prolipoprotein, the first step in the formation of mature lipoproteins.</text>
</comment>
<evidence type="ECO:0000256" key="7">
    <source>
        <dbReference type="HAMAP-Rule" id="MF_01147"/>
    </source>
</evidence>
<keyword evidence="6 7" id="KW-0472">Membrane</keyword>
<feature type="transmembrane region" description="Helical" evidence="7">
    <location>
        <begin position="21"/>
        <end position="39"/>
    </location>
</feature>
<protein>
    <recommendedName>
        <fullName evidence="7">Phosphatidylglycerol--prolipoprotein diacylglyceryl transferase</fullName>
        <ecNumber evidence="7">2.5.1.145</ecNumber>
    </recommendedName>
</protein>
<dbReference type="EMBL" id="BOMI01000162">
    <property type="protein sequence ID" value="GID79177.1"/>
    <property type="molecule type" value="Genomic_DNA"/>
</dbReference>
<feature type="transmembrane region" description="Helical" evidence="7">
    <location>
        <begin position="51"/>
        <end position="71"/>
    </location>
</feature>
<feature type="binding site" evidence="7">
    <location>
        <position position="141"/>
    </location>
    <ligand>
        <name>a 1,2-diacyl-sn-glycero-3-phospho-(1'-sn-glycerol)</name>
        <dbReference type="ChEBI" id="CHEBI:64716"/>
    </ligand>
</feature>
<dbReference type="GO" id="GO:0016740">
    <property type="term" value="F:transferase activity"/>
    <property type="evidence" value="ECO:0007669"/>
    <property type="project" value="UniProtKB-KW"/>
</dbReference>
<comment type="caution">
    <text evidence="9">The sequence shown here is derived from an EMBL/GenBank/DDBJ whole genome shotgun (WGS) entry which is preliminary data.</text>
</comment>
<evidence type="ECO:0000313" key="9">
    <source>
        <dbReference type="EMBL" id="GID79177.1"/>
    </source>
</evidence>
<comment type="subcellular location">
    <subcellularLocation>
        <location evidence="7">Cell membrane</location>
        <topology evidence="7">Multi-pass membrane protein</topology>
    </subcellularLocation>
</comment>
<keyword evidence="5 7" id="KW-1133">Transmembrane helix</keyword>
<dbReference type="InterPro" id="IPR001640">
    <property type="entry name" value="Lgt"/>
</dbReference>
<evidence type="ECO:0000256" key="1">
    <source>
        <dbReference type="ARBA" id="ARBA00007150"/>
    </source>
</evidence>
<gene>
    <name evidence="7 9" type="primary">lgt</name>
    <name evidence="9" type="ORF">Ade02nite_78180</name>
</gene>
<dbReference type="NCBIfam" id="TIGR00544">
    <property type="entry name" value="lgt"/>
    <property type="match status" value="1"/>
</dbReference>
<keyword evidence="2 7" id="KW-1003">Cell membrane</keyword>
<evidence type="ECO:0000256" key="8">
    <source>
        <dbReference type="SAM" id="MobiDB-lite"/>
    </source>
</evidence>
<accession>A0ABQ3YGQ8</accession>
<feature type="transmembrane region" description="Helical" evidence="7">
    <location>
        <begin position="221"/>
        <end position="240"/>
    </location>
</feature>
<feature type="transmembrane region" description="Helical" evidence="7">
    <location>
        <begin position="120"/>
        <end position="140"/>
    </location>
</feature>
<dbReference type="EC" id="2.5.1.145" evidence="7"/>
<dbReference type="RefSeq" id="WP_203775046.1">
    <property type="nucleotide sequence ID" value="NZ_BAAABO010000057.1"/>
</dbReference>
<proteinExistence type="inferred from homology"/>
<feature type="region of interest" description="Disordered" evidence="8">
    <location>
        <begin position="342"/>
        <end position="394"/>
    </location>
</feature>
<evidence type="ECO:0000256" key="5">
    <source>
        <dbReference type="ARBA" id="ARBA00022989"/>
    </source>
</evidence>
<evidence type="ECO:0000256" key="4">
    <source>
        <dbReference type="ARBA" id="ARBA00022692"/>
    </source>
</evidence>
<dbReference type="PROSITE" id="PS01311">
    <property type="entry name" value="LGT"/>
    <property type="match status" value="1"/>
</dbReference>
<keyword evidence="10" id="KW-1185">Reference proteome</keyword>
<dbReference type="Proteomes" id="UP000609879">
    <property type="component" value="Unassembled WGS sequence"/>
</dbReference>
<name>A0ABQ3YGQ8_9ACTN</name>